<proteinExistence type="predicted"/>
<comment type="caution">
    <text evidence="3">The sequence shown here is derived from an EMBL/GenBank/DDBJ whole genome shotgun (WGS) entry which is preliminary data.</text>
</comment>
<feature type="transmembrane region" description="Helical" evidence="1">
    <location>
        <begin position="95"/>
        <end position="115"/>
    </location>
</feature>
<dbReference type="Pfam" id="PF07690">
    <property type="entry name" value="MFS_1"/>
    <property type="match status" value="1"/>
</dbReference>
<reference evidence="3" key="1">
    <citation type="journal article" date="2015" name="Nature">
        <title>Complex archaea that bridge the gap between prokaryotes and eukaryotes.</title>
        <authorList>
            <person name="Spang A."/>
            <person name="Saw J.H."/>
            <person name="Jorgensen S.L."/>
            <person name="Zaremba-Niedzwiedzka K."/>
            <person name="Martijn J."/>
            <person name="Lind A.E."/>
            <person name="van Eijk R."/>
            <person name="Schleper C."/>
            <person name="Guy L."/>
            <person name="Ettema T.J."/>
        </authorList>
    </citation>
    <scope>NUCLEOTIDE SEQUENCE</scope>
</reference>
<feature type="domain" description="Major facilitator superfamily (MFS) profile" evidence="2">
    <location>
        <begin position="1"/>
        <end position="199"/>
    </location>
</feature>
<organism evidence="3">
    <name type="scientific">marine sediment metagenome</name>
    <dbReference type="NCBI Taxonomy" id="412755"/>
    <lineage>
        <taxon>unclassified sequences</taxon>
        <taxon>metagenomes</taxon>
        <taxon>ecological metagenomes</taxon>
    </lineage>
</organism>
<dbReference type="Gene3D" id="1.20.1250.20">
    <property type="entry name" value="MFS general substrate transporter like domains"/>
    <property type="match status" value="1"/>
</dbReference>
<dbReference type="PROSITE" id="PS50850">
    <property type="entry name" value="MFS"/>
    <property type="match status" value="1"/>
</dbReference>
<keyword evidence="1" id="KW-1133">Transmembrane helix</keyword>
<feature type="transmembrane region" description="Helical" evidence="1">
    <location>
        <begin position="71"/>
        <end position="89"/>
    </location>
</feature>
<feature type="transmembrane region" description="Helical" evidence="1">
    <location>
        <begin position="136"/>
        <end position="156"/>
    </location>
</feature>
<dbReference type="InterPro" id="IPR020846">
    <property type="entry name" value="MFS_dom"/>
</dbReference>
<protein>
    <recommendedName>
        <fullName evidence="2">Major facilitator superfamily (MFS) profile domain-containing protein</fullName>
    </recommendedName>
</protein>
<accession>A0A0F9UW25</accession>
<keyword evidence="1" id="KW-0472">Membrane</keyword>
<feature type="transmembrane region" description="Helical" evidence="1">
    <location>
        <begin position="162"/>
        <end position="184"/>
    </location>
</feature>
<dbReference type="InterPro" id="IPR036259">
    <property type="entry name" value="MFS_trans_sf"/>
</dbReference>
<dbReference type="EMBL" id="LAZR01000788">
    <property type="protein sequence ID" value="KKN57803.1"/>
    <property type="molecule type" value="Genomic_DNA"/>
</dbReference>
<feature type="transmembrane region" description="Helical" evidence="1">
    <location>
        <begin position="40"/>
        <end position="59"/>
    </location>
</feature>
<evidence type="ECO:0000259" key="2">
    <source>
        <dbReference type="PROSITE" id="PS50850"/>
    </source>
</evidence>
<evidence type="ECO:0000313" key="3">
    <source>
        <dbReference type="EMBL" id="KKN57803.1"/>
    </source>
</evidence>
<name>A0A0F9UW25_9ZZZZ</name>
<sequence>RSMVIGAFFLICILFLGSINGSIARPFLSIYIMENIESDINLVVLAYLPAGLLATLLAPKLGVLVDKLPPLVGISITSTLGALMTYLLINSANIWVFSLLLLGDLAIGMAAGLIFQNMLSRISTENRGKIFGIGDFFAFLGSVIGPLMGGLVYTLISPQFPFIISIFVELSLIPLYLAAVYLLMPHMAETYEKKGKEKI</sequence>
<evidence type="ECO:0000256" key="1">
    <source>
        <dbReference type="SAM" id="Phobius"/>
    </source>
</evidence>
<dbReference type="InterPro" id="IPR011701">
    <property type="entry name" value="MFS"/>
</dbReference>
<keyword evidence="1" id="KW-0812">Transmembrane</keyword>
<dbReference type="GO" id="GO:0022857">
    <property type="term" value="F:transmembrane transporter activity"/>
    <property type="evidence" value="ECO:0007669"/>
    <property type="project" value="InterPro"/>
</dbReference>
<dbReference type="SUPFAM" id="SSF103473">
    <property type="entry name" value="MFS general substrate transporter"/>
    <property type="match status" value="1"/>
</dbReference>
<feature type="non-terminal residue" evidence="3">
    <location>
        <position position="1"/>
    </location>
</feature>
<gene>
    <name evidence="3" type="ORF">LCGC14_0558620</name>
</gene>
<dbReference type="AlphaFoldDB" id="A0A0F9UW25"/>